<proteinExistence type="predicted"/>
<organism evidence="2 3">
    <name type="scientific">Candidatus Woesebacteria bacterium GW2011_GWB1_38_8</name>
    <dbReference type="NCBI Taxonomy" id="1618570"/>
    <lineage>
        <taxon>Bacteria</taxon>
        <taxon>Candidatus Woeseibacteriota</taxon>
    </lineage>
</organism>
<dbReference type="InterPro" id="IPR008173">
    <property type="entry name" value="Adenylyl_cyclase_CyaB"/>
</dbReference>
<dbReference type="EMBL" id="LBVL01000010">
    <property type="protein sequence ID" value="KKQ85077.1"/>
    <property type="molecule type" value="Genomic_DNA"/>
</dbReference>
<comment type="caution">
    <text evidence="2">The sequence shown here is derived from an EMBL/GenBank/DDBJ whole genome shotgun (WGS) entry which is preliminary data.</text>
</comment>
<protein>
    <recommendedName>
        <fullName evidence="1">CYTH domain-containing protein</fullName>
    </recommendedName>
</protein>
<evidence type="ECO:0000259" key="1">
    <source>
        <dbReference type="PROSITE" id="PS51707"/>
    </source>
</evidence>
<feature type="domain" description="CYTH" evidence="1">
    <location>
        <begin position="2"/>
        <end position="208"/>
    </location>
</feature>
<sequence length="234" mass="28340">MAREKEIKIKLVGLPLDKFTERITNKGFYLTNTLDQLDIYFDTKDWYLYKNMAALRLRKIDDKYELFTFKKVFYVPNNTNNYFVEEIEVKAPFKDIKSLKDIFSRLELDYNNIEFQSGSLIIDFLRKQKYFDEQKMSKVRKVYKRGSNEIVIDNVDKVGIIIELECKKDEPLDLVRTFLDDSEWERDLEGTSYAWLKRVKGFSEHDNYLKKFQENPKWNVWYNEQGMYRKLIEN</sequence>
<reference evidence="2 3" key="1">
    <citation type="journal article" date="2015" name="Nature">
        <title>rRNA introns, odd ribosomes, and small enigmatic genomes across a large radiation of phyla.</title>
        <authorList>
            <person name="Brown C.T."/>
            <person name="Hug L.A."/>
            <person name="Thomas B.C."/>
            <person name="Sharon I."/>
            <person name="Castelle C.J."/>
            <person name="Singh A."/>
            <person name="Wilkins M.J."/>
            <person name="Williams K.H."/>
            <person name="Banfield J.F."/>
        </authorList>
    </citation>
    <scope>NUCLEOTIDE SEQUENCE [LARGE SCALE GENOMIC DNA]</scope>
</reference>
<dbReference type="Pfam" id="PF01928">
    <property type="entry name" value="CYTH"/>
    <property type="match status" value="1"/>
</dbReference>
<dbReference type="InterPro" id="IPR033469">
    <property type="entry name" value="CYTH-like_dom_sf"/>
</dbReference>
<dbReference type="PANTHER" id="PTHR21028">
    <property type="entry name" value="SI:CH211-156B7.4"/>
    <property type="match status" value="1"/>
</dbReference>
<dbReference type="AlphaFoldDB" id="A0A0G0L265"/>
<name>A0A0G0L265_9BACT</name>
<dbReference type="SUPFAM" id="SSF55154">
    <property type="entry name" value="CYTH-like phosphatases"/>
    <property type="match status" value="1"/>
</dbReference>
<dbReference type="Proteomes" id="UP000034081">
    <property type="component" value="Unassembled WGS sequence"/>
</dbReference>
<gene>
    <name evidence="2" type="ORF">UT08_C0010G0004</name>
</gene>
<dbReference type="STRING" id="1618570.UT08_C0010G0004"/>
<dbReference type="PANTHER" id="PTHR21028:SF2">
    <property type="entry name" value="CYTH DOMAIN-CONTAINING PROTEIN"/>
    <property type="match status" value="1"/>
</dbReference>
<accession>A0A0G0L265</accession>
<evidence type="ECO:0000313" key="2">
    <source>
        <dbReference type="EMBL" id="KKQ85077.1"/>
    </source>
</evidence>
<dbReference type="PROSITE" id="PS51707">
    <property type="entry name" value="CYTH"/>
    <property type="match status" value="1"/>
</dbReference>
<dbReference type="Gene3D" id="2.40.320.10">
    <property type="entry name" value="Hypothetical Protein Pfu-838710-001"/>
    <property type="match status" value="1"/>
</dbReference>
<evidence type="ECO:0000313" key="3">
    <source>
        <dbReference type="Proteomes" id="UP000034081"/>
    </source>
</evidence>
<dbReference type="InterPro" id="IPR023577">
    <property type="entry name" value="CYTH_domain"/>
</dbReference>